<proteinExistence type="inferred from homology"/>
<dbReference type="Pfam" id="PF19300">
    <property type="entry name" value="BPD_transp_1_N"/>
    <property type="match status" value="1"/>
</dbReference>
<feature type="transmembrane region" description="Helical" evidence="7">
    <location>
        <begin position="243"/>
        <end position="261"/>
    </location>
</feature>
<evidence type="ECO:0000256" key="3">
    <source>
        <dbReference type="ARBA" id="ARBA00022475"/>
    </source>
</evidence>
<evidence type="ECO:0000256" key="7">
    <source>
        <dbReference type="RuleBase" id="RU363032"/>
    </source>
</evidence>
<evidence type="ECO:0000256" key="1">
    <source>
        <dbReference type="ARBA" id="ARBA00004651"/>
    </source>
</evidence>
<dbReference type="EMBL" id="CP099837">
    <property type="protein sequence ID" value="USY22700.1"/>
    <property type="molecule type" value="Genomic_DNA"/>
</dbReference>
<dbReference type="Proteomes" id="UP001055940">
    <property type="component" value="Chromosome"/>
</dbReference>
<accession>A0ABY5DI45</accession>
<dbReference type="InterPro" id="IPR000515">
    <property type="entry name" value="MetI-like"/>
</dbReference>
<protein>
    <submittedName>
        <fullName evidence="9">ABC transporter permease</fullName>
    </submittedName>
</protein>
<feature type="domain" description="ABC transmembrane type-1" evidence="8">
    <location>
        <begin position="114"/>
        <end position="317"/>
    </location>
</feature>
<evidence type="ECO:0000259" key="8">
    <source>
        <dbReference type="PROSITE" id="PS50928"/>
    </source>
</evidence>
<evidence type="ECO:0000256" key="6">
    <source>
        <dbReference type="ARBA" id="ARBA00023136"/>
    </source>
</evidence>
<sequence length="332" mass="33864">MFGPETAPATALPHPRRAAAGDSFLFALARAVLLLALVSAAVFTATELLPGDAADLRASAGADEEQIRHLRQELGLDTEPWRRYLDWVSALLTGDLGTSLVNGRPVADTLAQRLPATLALVAGALAFAAPASLALAWWAGTTRRGRRISTAVLTGGAAVPMAVTAAALAALFSGALGLVPPVSLLPPGASPWHHPDLLFLPVLSMALPTAFFGASLLAGAVADTVRLPHVADARRRGVPSWQIALVDVLPFLLAPFVRVTAVVAGGLIAAAAVVETLFGYPGVGSLLVSAISSRDLPVVQATAVLAAAVVLAGLLLGDLVAALTEPARGRTA</sequence>
<keyword evidence="4 7" id="KW-0812">Transmembrane</keyword>
<keyword evidence="10" id="KW-1185">Reference proteome</keyword>
<dbReference type="PANTHER" id="PTHR43163:SF3">
    <property type="entry name" value="PEPTIDE ABC TRANSPORTER PERMEASE PROTEIN"/>
    <property type="match status" value="1"/>
</dbReference>
<organism evidence="9 10">
    <name type="scientific">Nocardiopsis exhalans</name>
    <dbReference type="NCBI Taxonomy" id="163604"/>
    <lineage>
        <taxon>Bacteria</taxon>
        <taxon>Bacillati</taxon>
        <taxon>Actinomycetota</taxon>
        <taxon>Actinomycetes</taxon>
        <taxon>Streptosporangiales</taxon>
        <taxon>Nocardiopsidaceae</taxon>
        <taxon>Nocardiopsis</taxon>
    </lineage>
</organism>
<evidence type="ECO:0000313" key="9">
    <source>
        <dbReference type="EMBL" id="USY22700.1"/>
    </source>
</evidence>
<feature type="transmembrane region" description="Helical" evidence="7">
    <location>
        <begin position="303"/>
        <end position="323"/>
    </location>
</feature>
<evidence type="ECO:0000313" key="10">
    <source>
        <dbReference type="Proteomes" id="UP001055940"/>
    </source>
</evidence>
<dbReference type="RefSeq" id="WP_254421458.1">
    <property type="nucleotide sequence ID" value="NZ_BAAAJB010000028.1"/>
</dbReference>
<dbReference type="PANTHER" id="PTHR43163">
    <property type="entry name" value="DIPEPTIDE TRANSPORT SYSTEM PERMEASE PROTEIN DPPB-RELATED"/>
    <property type="match status" value="1"/>
</dbReference>
<dbReference type="Pfam" id="PF00528">
    <property type="entry name" value="BPD_transp_1"/>
    <property type="match status" value="1"/>
</dbReference>
<dbReference type="InterPro" id="IPR035906">
    <property type="entry name" value="MetI-like_sf"/>
</dbReference>
<comment type="similarity">
    <text evidence="7">Belongs to the binding-protein-dependent transport system permease family.</text>
</comment>
<dbReference type="Gene3D" id="1.10.3720.10">
    <property type="entry name" value="MetI-like"/>
    <property type="match status" value="1"/>
</dbReference>
<feature type="transmembrane region" description="Helical" evidence="7">
    <location>
        <begin position="267"/>
        <end position="291"/>
    </location>
</feature>
<keyword evidence="3" id="KW-1003">Cell membrane</keyword>
<keyword evidence="5 7" id="KW-1133">Transmembrane helix</keyword>
<feature type="transmembrane region" description="Helical" evidence="7">
    <location>
        <begin position="198"/>
        <end position="222"/>
    </location>
</feature>
<dbReference type="SUPFAM" id="SSF161098">
    <property type="entry name" value="MetI-like"/>
    <property type="match status" value="1"/>
</dbReference>
<feature type="transmembrane region" description="Helical" evidence="7">
    <location>
        <begin position="118"/>
        <end position="139"/>
    </location>
</feature>
<keyword evidence="2 7" id="KW-0813">Transport</keyword>
<evidence type="ECO:0000256" key="4">
    <source>
        <dbReference type="ARBA" id="ARBA00022692"/>
    </source>
</evidence>
<name>A0ABY5DI45_9ACTN</name>
<reference evidence="9" key="1">
    <citation type="submission" date="2022-06" db="EMBL/GenBank/DDBJ databases">
        <authorList>
            <person name="Ping M."/>
        </authorList>
    </citation>
    <scope>NUCLEOTIDE SEQUENCE</scope>
    <source>
        <strain evidence="9">JCM11759T</strain>
    </source>
</reference>
<feature type="transmembrane region" description="Helical" evidence="7">
    <location>
        <begin position="24"/>
        <end position="45"/>
    </location>
</feature>
<feature type="transmembrane region" description="Helical" evidence="7">
    <location>
        <begin position="151"/>
        <end position="178"/>
    </location>
</feature>
<keyword evidence="6 7" id="KW-0472">Membrane</keyword>
<comment type="subcellular location">
    <subcellularLocation>
        <location evidence="1 7">Cell membrane</location>
        <topology evidence="1 7">Multi-pass membrane protein</topology>
    </subcellularLocation>
</comment>
<dbReference type="PROSITE" id="PS50928">
    <property type="entry name" value="ABC_TM1"/>
    <property type="match status" value="1"/>
</dbReference>
<dbReference type="InterPro" id="IPR045621">
    <property type="entry name" value="BPD_transp_1_N"/>
</dbReference>
<gene>
    <name evidence="9" type="ORF">NE857_14460</name>
</gene>
<evidence type="ECO:0000256" key="2">
    <source>
        <dbReference type="ARBA" id="ARBA00022448"/>
    </source>
</evidence>
<evidence type="ECO:0000256" key="5">
    <source>
        <dbReference type="ARBA" id="ARBA00022989"/>
    </source>
</evidence>